<keyword evidence="3" id="KW-1185">Reference proteome</keyword>
<gene>
    <name evidence="2" type="ORF">M407DRAFT_245147</name>
</gene>
<dbReference type="AlphaFoldDB" id="A0A0C3QCW6"/>
<sequence>MEGSFNRLRPPSSSWGVSTCELGLIEPSTGCVHRLAPCLGVAIPLASVSLCERCLRRTASKRRGRNAGHCSPSESEESEPKPAGGKQLDFARVIPT</sequence>
<organism evidence="2 3">
    <name type="scientific">Tulasnella calospora MUT 4182</name>
    <dbReference type="NCBI Taxonomy" id="1051891"/>
    <lineage>
        <taxon>Eukaryota</taxon>
        <taxon>Fungi</taxon>
        <taxon>Dikarya</taxon>
        <taxon>Basidiomycota</taxon>
        <taxon>Agaricomycotina</taxon>
        <taxon>Agaricomycetes</taxon>
        <taxon>Cantharellales</taxon>
        <taxon>Tulasnellaceae</taxon>
        <taxon>Tulasnella</taxon>
    </lineage>
</organism>
<dbReference type="HOGENOM" id="CLU_2361273_0_0_1"/>
<proteinExistence type="predicted"/>
<reference evidence="2 3" key="1">
    <citation type="submission" date="2014-04" db="EMBL/GenBank/DDBJ databases">
        <authorList>
            <consortium name="DOE Joint Genome Institute"/>
            <person name="Kuo A."/>
            <person name="Girlanda M."/>
            <person name="Perotto S."/>
            <person name="Kohler A."/>
            <person name="Nagy L.G."/>
            <person name="Floudas D."/>
            <person name="Copeland A."/>
            <person name="Barry K.W."/>
            <person name="Cichocki N."/>
            <person name="Veneault-Fourrey C."/>
            <person name="LaButti K."/>
            <person name="Lindquist E.A."/>
            <person name="Lipzen A."/>
            <person name="Lundell T."/>
            <person name="Morin E."/>
            <person name="Murat C."/>
            <person name="Sun H."/>
            <person name="Tunlid A."/>
            <person name="Henrissat B."/>
            <person name="Grigoriev I.V."/>
            <person name="Hibbett D.S."/>
            <person name="Martin F."/>
            <person name="Nordberg H.P."/>
            <person name="Cantor M.N."/>
            <person name="Hua S.X."/>
        </authorList>
    </citation>
    <scope>NUCLEOTIDE SEQUENCE [LARGE SCALE GENOMIC DNA]</scope>
    <source>
        <strain evidence="2 3">MUT 4182</strain>
    </source>
</reference>
<protein>
    <submittedName>
        <fullName evidence="2">Uncharacterized protein</fullName>
    </submittedName>
</protein>
<feature type="region of interest" description="Disordered" evidence="1">
    <location>
        <begin position="60"/>
        <end position="96"/>
    </location>
</feature>
<evidence type="ECO:0000256" key="1">
    <source>
        <dbReference type="SAM" id="MobiDB-lite"/>
    </source>
</evidence>
<dbReference type="EMBL" id="KN823108">
    <property type="protein sequence ID" value="KIO22504.1"/>
    <property type="molecule type" value="Genomic_DNA"/>
</dbReference>
<evidence type="ECO:0000313" key="3">
    <source>
        <dbReference type="Proteomes" id="UP000054248"/>
    </source>
</evidence>
<name>A0A0C3QCW6_9AGAM</name>
<evidence type="ECO:0000313" key="2">
    <source>
        <dbReference type="EMBL" id="KIO22504.1"/>
    </source>
</evidence>
<accession>A0A0C3QCW6</accession>
<dbReference type="Proteomes" id="UP000054248">
    <property type="component" value="Unassembled WGS sequence"/>
</dbReference>
<reference evidence="3" key="2">
    <citation type="submission" date="2015-01" db="EMBL/GenBank/DDBJ databases">
        <title>Evolutionary Origins and Diversification of the Mycorrhizal Mutualists.</title>
        <authorList>
            <consortium name="DOE Joint Genome Institute"/>
            <consortium name="Mycorrhizal Genomics Consortium"/>
            <person name="Kohler A."/>
            <person name="Kuo A."/>
            <person name="Nagy L.G."/>
            <person name="Floudas D."/>
            <person name="Copeland A."/>
            <person name="Barry K.W."/>
            <person name="Cichocki N."/>
            <person name="Veneault-Fourrey C."/>
            <person name="LaButti K."/>
            <person name="Lindquist E.A."/>
            <person name="Lipzen A."/>
            <person name="Lundell T."/>
            <person name="Morin E."/>
            <person name="Murat C."/>
            <person name="Riley R."/>
            <person name="Ohm R."/>
            <person name="Sun H."/>
            <person name="Tunlid A."/>
            <person name="Henrissat B."/>
            <person name="Grigoriev I.V."/>
            <person name="Hibbett D.S."/>
            <person name="Martin F."/>
        </authorList>
    </citation>
    <scope>NUCLEOTIDE SEQUENCE [LARGE SCALE GENOMIC DNA]</scope>
    <source>
        <strain evidence="3">MUT 4182</strain>
    </source>
</reference>